<dbReference type="Pfam" id="PF00582">
    <property type="entry name" value="Usp"/>
    <property type="match status" value="1"/>
</dbReference>
<keyword evidence="4" id="KW-1185">Reference proteome</keyword>
<comment type="caution">
    <text evidence="3">The sequence shown here is derived from an EMBL/GenBank/DDBJ whole genome shotgun (WGS) entry which is preliminary data.</text>
</comment>
<protein>
    <submittedName>
        <fullName evidence="3">Universal stress protein</fullName>
    </submittedName>
</protein>
<dbReference type="Proteomes" id="UP001321492">
    <property type="component" value="Unassembled WGS sequence"/>
</dbReference>
<organism evidence="3 4">
    <name type="scientific">Chelatococcus albus</name>
    <dbReference type="NCBI Taxonomy" id="3047466"/>
    <lineage>
        <taxon>Bacteria</taxon>
        <taxon>Pseudomonadati</taxon>
        <taxon>Pseudomonadota</taxon>
        <taxon>Alphaproteobacteria</taxon>
        <taxon>Hyphomicrobiales</taxon>
        <taxon>Chelatococcaceae</taxon>
        <taxon>Chelatococcus</taxon>
    </lineage>
</organism>
<gene>
    <name evidence="3" type="ORF">QNA08_01945</name>
</gene>
<dbReference type="InterPro" id="IPR006015">
    <property type="entry name" value="Universal_stress_UspA"/>
</dbReference>
<dbReference type="PANTHER" id="PTHR46268:SF15">
    <property type="entry name" value="UNIVERSAL STRESS PROTEIN HP_0031"/>
    <property type="match status" value="1"/>
</dbReference>
<dbReference type="Gene3D" id="3.40.50.12370">
    <property type="match status" value="1"/>
</dbReference>
<evidence type="ECO:0000313" key="3">
    <source>
        <dbReference type="EMBL" id="MDJ1157003.1"/>
    </source>
</evidence>
<evidence type="ECO:0000256" key="1">
    <source>
        <dbReference type="ARBA" id="ARBA00008791"/>
    </source>
</evidence>
<dbReference type="EMBL" id="JASJEV010000001">
    <property type="protein sequence ID" value="MDJ1157003.1"/>
    <property type="molecule type" value="Genomic_DNA"/>
</dbReference>
<name>A0ABT7ACB4_9HYPH</name>
<dbReference type="PANTHER" id="PTHR46268">
    <property type="entry name" value="STRESS RESPONSE PROTEIN NHAX"/>
    <property type="match status" value="1"/>
</dbReference>
<proteinExistence type="inferred from homology"/>
<evidence type="ECO:0000259" key="2">
    <source>
        <dbReference type="Pfam" id="PF00582"/>
    </source>
</evidence>
<accession>A0ABT7ACB4</accession>
<dbReference type="PRINTS" id="PR01438">
    <property type="entry name" value="UNVRSLSTRESS"/>
</dbReference>
<reference evidence="3 4" key="1">
    <citation type="submission" date="2023-05" db="EMBL/GenBank/DDBJ databases">
        <title>Chelatococcus sp. nov., a moderately thermophilic bacterium isolated from hot spring microbial mat.</title>
        <authorList>
            <person name="Hu C.-J."/>
            <person name="Li W.-J."/>
        </authorList>
    </citation>
    <scope>NUCLEOTIDE SEQUENCE [LARGE SCALE GENOMIC DNA]</scope>
    <source>
        <strain evidence="3 4">SYSU G07232</strain>
    </source>
</reference>
<dbReference type="SUPFAM" id="SSF52402">
    <property type="entry name" value="Adenine nucleotide alpha hydrolases-like"/>
    <property type="match status" value="2"/>
</dbReference>
<dbReference type="InterPro" id="IPR006016">
    <property type="entry name" value="UspA"/>
</dbReference>
<comment type="similarity">
    <text evidence="1">Belongs to the universal stress protein A family.</text>
</comment>
<evidence type="ECO:0000313" key="4">
    <source>
        <dbReference type="Proteomes" id="UP001321492"/>
    </source>
</evidence>
<dbReference type="RefSeq" id="WP_283738990.1">
    <property type="nucleotide sequence ID" value="NZ_JASJEV010000001.1"/>
</dbReference>
<feature type="domain" description="UspA" evidence="2">
    <location>
        <begin position="152"/>
        <end position="273"/>
    </location>
</feature>
<sequence length="274" mass="29230">MLKNLLVLFNADNVAVGPYALSLAALHRAHLVVASPVVDLALAPYMIAEMPSATWESLQQDTERTVRRRLDDFVSQAKAMGVEATAHAIPVSLGMGPEHLCSRLARHFDLTLIEQANPDVKGLQGEIIEAILFESGRPMLVVPYVHRTPAAFDRVLVAWDGSAPAARAVNDALPLITGAAEVEIVTVVDGGKEPEDESGLDVAQHLARHGVAARRNRLTSAGDVASTLLSHMADSGTDLLVMGGYGHSRLREMMLGGATRDILASMTAPVLMAH</sequence>
<dbReference type="CDD" id="cd00293">
    <property type="entry name" value="USP-like"/>
    <property type="match status" value="1"/>
</dbReference>